<reference evidence="7" key="1">
    <citation type="journal article" date="2019" name="MBio">
        <title>Virus Genomes from Deep Sea Sediments Expand the Ocean Megavirome and Support Independent Origins of Viral Gigantism.</title>
        <authorList>
            <person name="Backstrom D."/>
            <person name="Yutin N."/>
            <person name="Jorgensen S.L."/>
            <person name="Dharamshi J."/>
            <person name="Homa F."/>
            <person name="Zaremba-Niedwiedzka K."/>
            <person name="Spang A."/>
            <person name="Wolf Y.I."/>
            <person name="Koonin E.V."/>
            <person name="Ettema T.J."/>
        </authorList>
    </citation>
    <scope>NUCLEOTIDE SEQUENCE</scope>
</reference>
<feature type="compositionally biased region" description="Basic and acidic residues" evidence="6">
    <location>
        <begin position="55"/>
        <end position="66"/>
    </location>
</feature>
<dbReference type="Pfam" id="PF09451">
    <property type="entry name" value="ATG27"/>
    <property type="match status" value="1"/>
</dbReference>
<gene>
    <name evidence="7" type="ORF">LCMAC103_04100</name>
</gene>
<evidence type="ECO:0000256" key="2">
    <source>
        <dbReference type="ARBA" id="ARBA00022692"/>
    </source>
</evidence>
<organism evidence="7">
    <name type="scientific">Marseillevirus LCMAC103</name>
    <dbReference type="NCBI Taxonomy" id="2506604"/>
    <lineage>
        <taxon>Viruses</taxon>
        <taxon>Varidnaviria</taxon>
        <taxon>Bamfordvirae</taxon>
        <taxon>Nucleocytoviricota</taxon>
        <taxon>Megaviricetes</taxon>
        <taxon>Pimascovirales</taxon>
        <taxon>Pimascovirales incertae sedis</taxon>
        <taxon>Marseilleviridae</taxon>
    </lineage>
</organism>
<evidence type="ECO:0000256" key="1">
    <source>
        <dbReference type="ARBA" id="ARBA00004167"/>
    </source>
</evidence>
<keyword evidence="4" id="KW-1133">Transmembrane helix</keyword>
<evidence type="ECO:0000256" key="3">
    <source>
        <dbReference type="ARBA" id="ARBA00022729"/>
    </source>
</evidence>
<dbReference type="InterPro" id="IPR018939">
    <property type="entry name" value="Autophagy-rel_prot_27"/>
</dbReference>
<proteinExistence type="predicted"/>
<keyword evidence="3" id="KW-0732">Signal</keyword>
<protein>
    <submittedName>
        <fullName evidence="7">Autophagy-related protein 27</fullName>
    </submittedName>
</protein>
<name>A0A481YX15_9VIRU</name>
<evidence type="ECO:0000313" key="7">
    <source>
        <dbReference type="EMBL" id="QBK87066.1"/>
    </source>
</evidence>
<sequence length="72" mass="7692">MLVPLAAYCIAGAAYKIRAKGASGAEAIPHVEFWRGLPGLVRDGCSTVAAASTFERPDEERRRLGPDRAAYS</sequence>
<evidence type="ECO:0000256" key="6">
    <source>
        <dbReference type="SAM" id="MobiDB-lite"/>
    </source>
</evidence>
<accession>A0A481YX15</accession>
<comment type="subcellular location">
    <subcellularLocation>
        <location evidence="1">Membrane</location>
        <topology evidence="1">Single-pass membrane protein</topology>
    </subcellularLocation>
</comment>
<evidence type="ECO:0000256" key="4">
    <source>
        <dbReference type="ARBA" id="ARBA00022989"/>
    </source>
</evidence>
<dbReference type="GO" id="GO:0016020">
    <property type="term" value="C:membrane"/>
    <property type="evidence" value="ECO:0007669"/>
    <property type="project" value="UniProtKB-SubCell"/>
</dbReference>
<keyword evidence="2" id="KW-0812">Transmembrane</keyword>
<keyword evidence="5" id="KW-0472">Membrane</keyword>
<feature type="region of interest" description="Disordered" evidence="6">
    <location>
        <begin position="52"/>
        <end position="72"/>
    </location>
</feature>
<dbReference type="EMBL" id="MK500342">
    <property type="protein sequence ID" value="QBK87066.1"/>
    <property type="molecule type" value="Genomic_DNA"/>
</dbReference>
<evidence type="ECO:0000256" key="5">
    <source>
        <dbReference type="ARBA" id="ARBA00023136"/>
    </source>
</evidence>